<accession>A0A315ES76</accession>
<dbReference type="RefSeq" id="WP_108402203.1">
    <property type="nucleotide sequence ID" value="NZ_NESP01000001.1"/>
</dbReference>
<dbReference type="EMBL" id="NESP01000001">
    <property type="protein sequence ID" value="PUE59645.1"/>
    <property type="molecule type" value="Genomic_DNA"/>
</dbReference>
<evidence type="ECO:0000313" key="3">
    <source>
        <dbReference type="EMBL" id="PUE59645.1"/>
    </source>
</evidence>
<keyword evidence="4" id="KW-1185">Reference proteome</keyword>
<dbReference type="Gene3D" id="3.40.50.2000">
    <property type="entry name" value="Glycogen Phosphorylase B"/>
    <property type="match status" value="2"/>
</dbReference>
<reference evidence="3 4" key="1">
    <citation type="submission" date="2017-04" db="EMBL/GenBank/DDBJ databases">
        <title>Unexpected and diverse lifestyles within the genus Limnohabitans.</title>
        <authorList>
            <person name="Kasalicky V."/>
            <person name="Mehrshad M."/>
            <person name="Andrei S.-A."/>
            <person name="Salcher M."/>
            <person name="Kratochvilova H."/>
            <person name="Simek K."/>
            <person name="Ghai R."/>
        </authorList>
    </citation>
    <scope>NUCLEOTIDE SEQUENCE [LARGE SCALE GENOMIC DNA]</scope>
    <source>
        <strain evidence="3 4">MWH-C5</strain>
    </source>
</reference>
<feature type="domain" description="Glycosyltransferase subfamily 4-like N-terminal" evidence="2">
    <location>
        <begin position="49"/>
        <end position="150"/>
    </location>
</feature>
<evidence type="ECO:0000259" key="1">
    <source>
        <dbReference type="Pfam" id="PF00534"/>
    </source>
</evidence>
<dbReference type="CDD" id="cd03801">
    <property type="entry name" value="GT4_PimA-like"/>
    <property type="match status" value="1"/>
</dbReference>
<protein>
    <submittedName>
        <fullName evidence="3">Uncharacterized protein</fullName>
    </submittedName>
</protein>
<dbReference type="InterPro" id="IPR028098">
    <property type="entry name" value="Glyco_trans_4-like_N"/>
</dbReference>
<evidence type="ECO:0000313" key="4">
    <source>
        <dbReference type="Proteomes" id="UP000251341"/>
    </source>
</evidence>
<dbReference type="PANTHER" id="PTHR12526">
    <property type="entry name" value="GLYCOSYLTRANSFERASE"/>
    <property type="match status" value="1"/>
</dbReference>
<proteinExistence type="predicted"/>
<dbReference type="SUPFAM" id="SSF53756">
    <property type="entry name" value="UDP-Glycosyltransferase/glycogen phosphorylase"/>
    <property type="match status" value="1"/>
</dbReference>
<dbReference type="Proteomes" id="UP000251341">
    <property type="component" value="Unassembled WGS sequence"/>
</dbReference>
<dbReference type="InterPro" id="IPR001296">
    <property type="entry name" value="Glyco_trans_1"/>
</dbReference>
<dbReference type="Pfam" id="PF13439">
    <property type="entry name" value="Glyco_transf_4"/>
    <property type="match status" value="1"/>
</dbReference>
<dbReference type="PANTHER" id="PTHR12526:SF637">
    <property type="entry name" value="GLYCOSYLTRANSFERASE EPSF-RELATED"/>
    <property type="match status" value="1"/>
</dbReference>
<name>A0A315ES76_9BURK</name>
<comment type="caution">
    <text evidence="3">The sequence shown here is derived from an EMBL/GenBank/DDBJ whole genome shotgun (WGS) entry which is preliminary data.</text>
</comment>
<sequence>MTTASHARRILLLEEPTWGGVHTMTRTLADALRAQGWQITALPWQQTQWPTLVSAAKQHDVIVATHNFGPTYCGAALKAITGKPLVSWVHGPLMDVLHEASASAVKKLWLKLLYKQVNQFVCVSRTTQNSLLSFIKLGKQQRCTVVPNGIAPMPEGQAIHVHAGHGGEGIPPLLLGYVGRLSAEKRPHLLLDTLRYLPEEAQLGIVGEGPMHRKMIHDGMDLMYQGRVHFLGKHPSGASLYKPWQMTLLTSRYEGCPMTALESLACGVPCVSLPIPAMRELYDLDAPYLLARGDAPVSLAEAVMTVLSLPQQQVRDDMARIVARHHIDGFVGNWQELLRTQMHR</sequence>
<evidence type="ECO:0000259" key="2">
    <source>
        <dbReference type="Pfam" id="PF13439"/>
    </source>
</evidence>
<organism evidence="3 4">
    <name type="scientific">Limnohabitans curvus</name>
    <dbReference type="NCBI Taxonomy" id="323423"/>
    <lineage>
        <taxon>Bacteria</taxon>
        <taxon>Pseudomonadati</taxon>
        <taxon>Pseudomonadota</taxon>
        <taxon>Betaproteobacteria</taxon>
        <taxon>Burkholderiales</taxon>
        <taxon>Comamonadaceae</taxon>
        <taxon>Limnohabitans</taxon>
    </lineage>
</organism>
<dbReference type="Pfam" id="PF00534">
    <property type="entry name" value="Glycos_transf_1"/>
    <property type="match status" value="1"/>
</dbReference>
<gene>
    <name evidence="3" type="ORF">B9Z44_08705</name>
</gene>
<feature type="domain" description="Glycosyl transferase family 1" evidence="1">
    <location>
        <begin position="174"/>
        <end position="315"/>
    </location>
</feature>
<dbReference type="AlphaFoldDB" id="A0A315ES76"/>
<dbReference type="GO" id="GO:0016757">
    <property type="term" value="F:glycosyltransferase activity"/>
    <property type="evidence" value="ECO:0007669"/>
    <property type="project" value="UniProtKB-ARBA"/>
</dbReference>